<dbReference type="SUPFAM" id="SSF50978">
    <property type="entry name" value="WD40 repeat-like"/>
    <property type="match status" value="1"/>
</dbReference>
<protein>
    <submittedName>
        <fullName evidence="2">Similar to mKIAA1924 protein (Predicted), isoform CRA_b</fullName>
    </submittedName>
</protein>
<evidence type="ECO:0000313" key="3">
    <source>
        <dbReference type="Proteomes" id="UP000234681"/>
    </source>
</evidence>
<organism evidence="2 3">
    <name type="scientific">Rattus norvegicus</name>
    <name type="common">Rat</name>
    <dbReference type="NCBI Taxonomy" id="10116"/>
    <lineage>
        <taxon>Eukaryota</taxon>
        <taxon>Metazoa</taxon>
        <taxon>Chordata</taxon>
        <taxon>Craniata</taxon>
        <taxon>Vertebrata</taxon>
        <taxon>Euteleostomi</taxon>
        <taxon>Mammalia</taxon>
        <taxon>Eutheria</taxon>
        <taxon>Euarchontoglires</taxon>
        <taxon>Glires</taxon>
        <taxon>Rodentia</taxon>
        <taxon>Myomorpha</taxon>
        <taxon>Muroidea</taxon>
        <taxon>Muridae</taxon>
        <taxon>Murinae</taxon>
        <taxon>Rattus</taxon>
    </lineage>
</organism>
<dbReference type="InterPro" id="IPR036322">
    <property type="entry name" value="WD40_repeat_dom_sf"/>
</dbReference>
<name>A6HD68_RAT</name>
<gene>
    <name evidence="2" type="primary">RGD1561785_predicted</name>
    <name evidence="2" type="ORF">rCG_33373</name>
</gene>
<dbReference type="AlphaFoldDB" id="A6HD68"/>
<dbReference type="Proteomes" id="UP000234681">
    <property type="component" value="Chromosome 10"/>
</dbReference>
<dbReference type="InterPro" id="IPR055440">
    <property type="entry name" value="Beta-prop_WDR90_4th"/>
</dbReference>
<evidence type="ECO:0000313" key="2">
    <source>
        <dbReference type="EMBL" id="EDM03974.1"/>
    </source>
</evidence>
<evidence type="ECO:0000259" key="1">
    <source>
        <dbReference type="Pfam" id="PF23342"/>
    </source>
</evidence>
<dbReference type="Pfam" id="PF23342">
    <property type="entry name" value="WDR90_beta-prop_4th"/>
    <property type="match status" value="1"/>
</dbReference>
<reference evidence="2 3" key="1">
    <citation type="submission" date="2005-07" db="EMBL/GenBank/DDBJ databases">
        <authorList>
            <person name="Mural R.J."/>
            <person name="Li P.W."/>
            <person name="Adams M.D."/>
            <person name="Amanatides P.G."/>
            <person name="Baden-Tillson H."/>
            <person name="Barnstead M."/>
            <person name="Chin S.H."/>
            <person name="Dew I."/>
            <person name="Evans C.A."/>
            <person name="Ferriera S."/>
            <person name="Flanigan M."/>
            <person name="Fosler C."/>
            <person name="Glodek A."/>
            <person name="Gu Z."/>
            <person name="Holt R.A."/>
            <person name="Jennings D."/>
            <person name="Kraft C.L."/>
            <person name="Lu F."/>
            <person name="Nguyen T."/>
            <person name="Nusskern D.R."/>
            <person name="Pfannkoch C.M."/>
            <person name="Sitter C."/>
            <person name="Sutton G.G."/>
            <person name="Venter J.C."/>
            <person name="Wang Z."/>
            <person name="Woodage T."/>
            <person name="Zheng X.H."/>
            <person name="Zhong F."/>
        </authorList>
    </citation>
    <scope>NUCLEOTIDE SEQUENCE [LARGE SCALE GENOMIC DNA]</scope>
    <source>
        <strain>BN</strain>
        <strain evidence="3">Sprague-Dawley</strain>
    </source>
</reference>
<feature type="domain" description="WDR90 4th beta-propeller" evidence="1">
    <location>
        <begin position="1"/>
        <end position="69"/>
    </location>
</feature>
<sequence>MSLSLSPGAQLMAVGFAECMLRLLDCVSGTAQDFEGHDDSVHLCRFTPSGRLLFTAAHNEILVWEVTGP</sequence>
<accession>A6HD68</accession>
<proteinExistence type="predicted"/>
<dbReference type="EMBL" id="CH473948">
    <property type="protein sequence ID" value="EDM03974.1"/>
    <property type="molecule type" value="Genomic_DNA"/>
</dbReference>
<dbReference type="Gene3D" id="2.130.10.10">
    <property type="entry name" value="YVTN repeat-like/Quinoprotein amine dehydrogenase"/>
    <property type="match status" value="1"/>
</dbReference>
<dbReference type="InterPro" id="IPR015943">
    <property type="entry name" value="WD40/YVTN_repeat-like_dom_sf"/>
</dbReference>